<evidence type="ECO:0000256" key="1">
    <source>
        <dbReference type="SAM" id="MobiDB-lite"/>
    </source>
</evidence>
<evidence type="ECO:0000313" key="3">
    <source>
        <dbReference type="Proteomes" id="UP000784294"/>
    </source>
</evidence>
<keyword evidence="3" id="KW-1185">Reference proteome</keyword>
<sequence length="196" mass="21379">MGDIPKKRQRKAVNYAKLDGNSDEDFFDDISPPKKMSMKAKVSLDEETWKPDDGIYEIKSKVPKNKPKEKSKNKDITAINISKSVVHREVISTSRPKSSSVSESTSVSCKSLAPASIDPLTSPKSDKLVNVVSFDSSTVSPPLSRASLPTPSARANALTPPTHSPLYPVTPNSGLRLGLSRRGLLKSLHSNIRITR</sequence>
<feature type="region of interest" description="Disordered" evidence="1">
    <location>
        <begin position="136"/>
        <end position="169"/>
    </location>
</feature>
<comment type="caution">
    <text evidence="2">The sequence shown here is derived from an EMBL/GenBank/DDBJ whole genome shotgun (WGS) entry which is preliminary data.</text>
</comment>
<reference evidence="2" key="1">
    <citation type="submission" date="2018-11" db="EMBL/GenBank/DDBJ databases">
        <authorList>
            <consortium name="Pathogen Informatics"/>
        </authorList>
    </citation>
    <scope>NUCLEOTIDE SEQUENCE</scope>
</reference>
<dbReference type="AlphaFoldDB" id="A0A448X7J5"/>
<dbReference type="Proteomes" id="UP000784294">
    <property type="component" value="Unassembled WGS sequence"/>
</dbReference>
<accession>A0A448X7J5</accession>
<dbReference type="EMBL" id="CAAALY010109084">
    <property type="protein sequence ID" value="VEL30069.1"/>
    <property type="molecule type" value="Genomic_DNA"/>
</dbReference>
<feature type="compositionally biased region" description="Low complexity" evidence="1">
    <location>
        <begin position="92"/>
        <end position="111"/>
    </location>
</feature>
<proteinExistence type="predicted"/>
<evidence type="ECO:0008006" key="4">
    <source>
        <dbReference type="Google" id="ProtNLM"/>
    </source>
</evidence>
<dbReference type="OrthoDB" id="6270767at2759"/>
<evidence type="ECO:0000313" key="2">
    <source>
        <dbReference type="EMBL" id="VEL30069.1"/>
    </source>
</evidence>
<feature type="region of interest" description="Disordered" evidence="1">
    <location>
        <begin position="87"/>
        <end position="124"/>
    </location>
</feature>
<gene>
    <name evidence="2" type="ORF">PXEA_LOCUS23509</name>
</gene>
<name>A0A448X7J5_9PLAT</name>
<organism evidence="2 3">
    <name type="scientific">Protopolystoma xenopodis</name>
    <dbReference type="NCBI Taxonomy" id="117903"/>
    <lineage>
        <taxon>Eukaryota</taxon>
        <taxon>Metazoa</taxon>
        <taxon>Spiralia</taxon>
        <taxon>Lophotrochozoa</taxon>
        <taxon>Platyhelminthes</taxon>
        <taxon>Monogenea</taxon>
        <taxon>Polyopisthocotylea</taxon>
        <taxon>Polystomatidea</taxon>
        <taxon>Polystomatidae</taxon>
        <taxon>Protopolystoma</taxon>
    </lineage>
</organism>
<protein>
    <recommendedName>
        <fullName evidence="4">RAD51 interacting motif domain-containing protein</fullName>
    </recommendedName>
</protein>